<keyword evidence="4" id="KW-0539">Nucleus</keyword>
<dbReference type="Proteomes" id="UP000030161">
    <property type="component" value="Unassembled WGS sequence"/>
</dbReference>
<dbReference type="InterPro" id="IPR003511">
    <property type="entry name" value="HORMA_dom"/>
</dbReference>
<dbReference type="PROSITE" id="PS50815">
    <property type="entry name" value="HORMA"/>
    <property type="match status" value="1"/>
</dbReference>
<keyword evidence="5" id="KW-0469">Meiosis</keyword>
<dbReference type="AlphaFoldDB" id="A0AB34Q1H9"/>
<dbReference type="InterPro" id="IPR036570">
    <property type="entry name" value="HORMA_dom_sf"/>
</dbReference>
<organism evidence="8 9">
    <name type="scientific">Candida albicans P78048</name>
    <dbReference type="NCBI Taxonomy" id="1094989"/>
    <lineage>
        <taxon>Eukaryota</taxon>
        <taxon>Fungi</taxon>
        <taxon>Dikarya</taxon>
        <taxon>Ascomycota</taxon>
        <taxon>Saccharomycotina</taxon>
        <taxon>Pichiomycetes</taxon>
        <taxon>Debaryomycetaceae</taxon>
        <taxon>Candida/Lodderomyces clade</taxon>
        <taxon>Candida</taxon>
    </lineage>
</organism>
<keyword evidence="3" id="KW-0158">Chromosome</keyword>
<evidence type="ECO:0000256" key="5">
    <source>
        <dbReference type="ARBA" id="ARBA00023254"/>
    </source>
</evidence>
<evidence type="ECO:0000256" key="3">
    <source>
        <dbReference type="ARBA" id="ARBA00022454"/>
    </source>
</evidence>
<dbReference type="EMBL" id="AJIX01000002">
    <property type="protein sequence ID" value="KGR21888.1"/>
    <property type="molecule type" value="Genomic_DNA"/>
</dbReference>
<comment type="caution">
    <text evidence="8">The sequence shown here is derived from an EMBL/GenBank/DDBJ whole genome shotgun (WGS) entry which is preliminary data.</text>
</comment>
<feature type="region of interest" description="Disordered" evidence="6">
    <location>
        <begin position="486"/>
        <end position="506"/>
    </location>
</feature>
<evidence type="ECO:0000256" key="2">
    <source>
        <dbReference type="ARBA" id="ARBA00004286"/>
    </source>
</evidence>
<sequence>MMVGQAELTRESHKSIQELIAVSLYCISYLRDLFPENHYSDYKYYDTTEPTSDSNFILTKKLQGNDNAEINMFINYIEKGINDAIKLEYLKGVSFEIFLSKEHPQLICESYLFTINYSRQEVSINDETSFRATKTTIIQSIQGIVKRLILLTQTFDRLPDEKYFAIRLLFNESCPVRYQPPYFQDATYAKPSSITVNQGYIGLEIGQMNAYNNCVKMNILVETCKLENCHSIDPFDLVDKQIDQFEAVPSCNIDLDEYLDDPNMTEVQSQKQKTNTFEVTNCRKCNISIYSVAYGYNKPIKNSITCFKCLLKNKFDNDLSILMSIRLLWHFFMMNEFPSFEKSLELIHLVHTGSVVHVFNKMFSDKILVVTNKAMFGPNSVDFISGSGSFIPTVEGIIANDGKQLQKHSEYFVSFVPRMCTIPSFFAYNKKLDSVYFPNYLVQRADFVLSNLQKFKAGSFGKRIVGSSSSSSLQVTKPNSKSGAICKLKSGGRGRGRPSLVSSSFKPSLHPSGSIYSQSNSIIESTNDMTPLQLKEESSPTTVVECSTQNISETLDDLSFEESLQYLSQSSELQIVKCKQQQQQEQQYYPPNFYQKKKNRARKQTYI</sequence>
<dbReference type="GO" id="GO:0000400">
    <property type="term" value="F:four-way junction DNA binding"/>
    <property type="evidence" value="ECO:0007669"/>
    <property type="project" value="InterPro"/>
</dbReference>
<evidence type="ECO:0000313" key="8">
    <source>
        <dbReference type="EMBL" id="KGR21888.1"/>
    </source>
</evidence>
<reference evidence="8 9" key="1">
    <citation type="submission" date="2013-12" db="EMBL/GenBank/DDBJ databases">
        <title>The Genome Sequence of Candida albicans P78048.</title>
        <authorList>
            <consortium name="The Broad Institute Genome Sequencing Platform"/>
            <consortium name="The Broad Institute Genome Sequencing Center for Infectious Disease"/>
            <person name="Cuomo C."/>
            <person name="Bennett R."/>
            <person name="Hirakawa M."/>
            <person name="Noverr M."/>
            <person name="Mitchell A."/>
            <person name="Young S.K."/>
            <person name="Zeng Q."/>
            <person name="Gargeya S."/>
            <person name="Fitzgerald M."/>
            <person name="Abouelleil A."/>
            <person name="Alvarado L."/>
            <person name="Berlin A.M."/>
            <person name="Chapman S.B."/>
            <person name="Dewar J."/>
            <person name="Goldberg J."/>
            <person name="Griggs A."/>
            <person name="Gujja S."/>
            <person name="Hansen M."/>
            <person name="Howarth C."/>
            <person name="Imamovic A."/>
            <person name="Larimer J."/>
            <person name="McCowan C."/>
            <person name="Murphy C."/>
            <person name="Pearson M."/>
            <person name="Priest M."/>
            <person name="Roberts A."/>
            <person name="Saif S."/>
            <person name="Shea T."/>
            <person name="Sykes S."/>
            <person name="Wortman J."/>
            <person name="Nusbaum C."/>
            <person name="Birren B."/>
        </authorList>
    </citation>
    <scope>NUCLEOTIDE SEQUENCE [LARGE SCALE GENOMIC DNA]</scope>
    <source>
        <strain evidence="8 9">P78048</strain>
    </source>
</reference>
<comment type="subcellular location">
    <subcellularLocation>
        <location evidence="2">Chromosome</location>
    </subcellularLocation>
    <subcellularLocation>
        <location evidence="1">Nucleus</location>
    </subcellularLocation>
</comment>
<dbReference type="InterPro" id="IPR016573">
    <property type="entry name" value="Hop1"/>
</dbReference>
<evidence type="ECO:0000256" key="1">
    <source>
        <dbReference type="ARBA" id="ARBA00004123"/>
    </source>
</evidence>
<dbReference type="Pfam" id="PF02301">
    <property type="entry name" value="HORMA"/>
    <property type="match status" value="1"/>
</dbReference>
<evidence type="ECO:0000256" key="4">
    <source>
        <dbReference type="ARBA" id="ARBA00023242"/>
    </source>
</evidence>
<dbReference type="SUPFAM" id="SSF56019">
    <property type="entry name" value="The spindle assembly checkpoint protein mad2"/>
    <property type="match status" value="1"/>
</dbReference>
<protein>
    <submittedName>
        <fullName evidence="8">Meiosis-specific protein HOP1</fullName>
    </submittedName>
</protein>
<dbReference type="GO" id="GO:0005694">
    <property type="term" value="C:chromosome"/>
    <property type="evidence" value="ECO:0007669"/>
    <property type="project" value="UniProtKB-SubCell"/>
</dbReference>
<evidence type="ECO:0000259" key="7">
    <source>
        <dbReference type="PROSITE" id="PS50815"/>
    </source>
</evidence>
<feature type="domain" description="HORMA" evidence="7">
    <location>
        <begin position="10"/>
        <end position="221"/>
    </location>
</feature>
<proteinExistence type="predicted"/>
<dbReference type="GO" id="GO:0051598">
    <property type="term" value="P:meiotic recombination checkpoint signaling"/>
    <property type="evidence" value="ECO:0007669"/>
    <property type="project" value="InterPro"/>
</dbReference>
<dbReference type="GO" id="GO:0005634">
    <property type="term" value="C:nucleus"/>
    <property type="evidence" value="ECO:0007669"/>
    <property type="project" value="UniProtKB-SubCell"/>
</dbReference>
<dbReference type="Gene3D" id="3.30.900.10">
    <property type="entry name" value="HORMA domain"/>
    <property type="match status" value="1"/>
</dbReference>
<gene>
    <name evidence="8" type="ORF">MG3_00109</name>
</gene>
<evidence type="ECO:0000256" key="6">
    <source>
        <dbReference type="SAM" id="MobiDB-lite"/>
    </source>
</evidence>
<dbReference type="PIRSF" id="PIRSF010751">
    <property type="entry name" value="HOP1_fungi"/>
    <property type="match status" value="1"/>
</dbReference>
<evidence type="ECO:0000313" key="9">
    <source>
        <dbReference type="Proteomes" id="UP000030161"/>
    </source>
</evidence>
<dbReference type="InterPro" id="IPR051294">
    <property type="entry name" value="HORMA_MeioticProgression"/>
</dbReference>
<name>A0AB34Q1H9_CANAX</name>
<dbReference type="PANTHER" id="PTHR48225">
    <property type="entry name" value="HORMA DOMAIN-CONTAINING PROTEIN 1"/>
    <property type="match status" value="1"/>
</dbReference>
<dbReference type="PANTHER" id="PTHR48225:SF7">
    <property type="entry name" value="MEIOSIS-SPECIFIC PROTEIN HOP1"/>
    <property type="match status" value="1"/>
</dbReference>
<accession>A0AB34Q1H9</accession>
<dbReference type="GO" id="GO:0007130">
    <property type="term" value="P:synaptonemal complex assembly"/>
    <property type="evidence" value="ECO:0007669"/>
    <property type="project" value="InterPro"/>
</dbReference>